<feature type="chain" id="PRO_5011610338" description="DUF4189 domain-containing protein" evidence="1">
    <location>
        <begin position="19"/>
        <end position="78"/>
    </location>
</feature>
<protein>
    <recommendedName>
        <fullName evidence="4">DUF4189 domain-containing protein</fullName>
    </recommendedName>
</protein>
<accession>A0A1H4D112</accession>
<keyword evidence="3" id="KW-1185">Reference proteome</keyword>
<evidence type="ECO:0008006" key="4">
    <source>
        <dbReference type="Google" id="ProtNLM"/>
    </source>
</evidence>
<keyword evidence="1" id="KW-0732">Signal</keyword>
<gene>
    <name evidence="2" type="ORF">SAMN05660964_02108</name>
</gene>
<evidence type="ECO:0000313" key="3">
    <source>
        <dbReference type="Proteomes" id="UP000199397"/>
    </source>
</evidence>
<dbReference type="Proteomes" id="UP000199397">
    <property type="component" value="Unassembled WGS sequence"/>
</dbReference>
<proteinExistence type="predicted"/>
<evidence type="ECO:0000256" key="1">
    <source>
        <dbReference type="SAM" id="SignalP"/>
    </source>
</evidence>
<dbReference type="STRING" id="525918.SAMN05660964_02108"/>
<feature type="signal peptide" evidence="1">
    <location>
        <begin position="1"/>
        <end position="18"/>
    </location>
</feature>
<name>A0A1H4D112_9GAMM</name>
<dbReference type="RefSeq" id="WP_093068418.1">
    <property type="nucleotide sequence ID" value="NZ_FNQP01000011.1"/>
</dbReference>
<evidence type="ECO:0000313" key="2">
    <source>
        <dbReference type="EMBL" id="SEA66261.1"/>
    </source>
</evidence>
<dbReference type="AlphaFoldDB" id="A0A1H4D112"/>
<sequence>MKTLTLLVFISISTAAWATWSPWYSGSTKAEATANALAGCEAHYGESCVIESCYVKNYVWWCAGKKAYSYHAPSAPAY</sequence>
<organism evidence="2 3">
    <name type="scientific">Thiothrix caldifontis</name>
    <dbReference type="NCBI Taxonomy" id="525918"/>
    <lineage>
        <taxon>Bacteria</taxon>
        <taxon>Pseudomonadati</taxon>
        <taxon>Pseudomonadota</taxon>
        <taxon>Gammaproteobacteria</taxon>
        <taxon>Thiotrichales</taxon>
        <taxon>Thiotrichaceae</taxon>
        <taxon>Thiothrix</taxon>
    </lineage>
</organism>
<reference evidence="2 3" key="1">
    <citation type="submission" date="2016-10" db="EMBL/GenBank/DDBJ databases">
        <authorList>
            <person name="de Groot N.N."/>
        </authorList>
    </citation>
    <scope>NUCLEOTIDE SEQUENCE [LARGE SCALE GENOMIC DNA]</scope>
    <source>
        <strain evidence="2 3">DSM 21228</strain>
    </source>
</reference>
<dbReference type="EMBL" id="FNQP01000011">
    <property type="protein sequence ID" value="SEA66261.1"/>
    <property type="molecule type" value="Genomic_DNA"/>
</dbReference>